<comment type="similarity">
    <text evidence="2">Belongs to the membrane fusion protein (MFP) (TC 8.A.1) family.</text>
</comment>
<evidence type="ECO:0000256" key="4">
    <source>
        <dbReference type="ARBA" id="ARBA00022475"/>
    </source>
</evidence>
<dbReference type="GO" id="GO:1990281">
    <property type="term" value="C:efflux pump complex"/>
    <property type="evidence" value="ECO:0007669"/>
    <property type="project" value="TreeGrafter"/>
</dbReference>
<evidence type="ECO:0000256" key="1">
    <source>
        <dbReference type="ARBA" id="ARBA00004236"/>
    </source>
</evidence>
<dbReference type="GO" id="GO:0015562">
    <property type="term" value="F:efflux transmembrane transporter activity"/>
    <property type="evidence" value="ECO:0007669"/>
    <property type="project" value="TreeGrafter"/>
</dbReference>
<dbReference type="SUPFAM" id="SSF111369">
    <property type="entry name" value="HlyD-like secretion proteins"/>
    <property type="match status" value="1"/>
</dbReference>
<keyword evidence="5" id="KW-0997">Cell inner membrane</keyword>
<dbReference type="Pfam" id="PF25876">
    <property type="entry name" value="HH_MFP_RND"/>
    <property type="match status" value="1"/>
</dbReference>
<evidence type="ECO:0000256" key="7">
    <source>
        <dbReference type="ARBA" id="ARBA00023136"/>
    </source>
</evidence>
<dbReference type="InterPro" id="IPR058626">
    <property type="entry name" value="MdtA-like_b-barrel"/>
</dbReference>
<comment type="subcellular location">
    <subcellularLocation>
        <location evidence="1">Cell membrane</location>
    </subcellularLocation>
</comment>
<organism evidence="14 15">
    <name type="scientific">Vibrio cincinnatiensis DSM 19608</name>
    <dbReference type="NCBI Taxonomy" id="1123491"/>
    <lineage>
        <taxon>Bacteria</taxon>
        <taxon>Pseudomonadati</taxon>
        <taxon>Pseudomonadota</taxon>
        <taxon>Gammaproteobacteria</taxon>
        <taxon>Vibrionales</taxon>
        <taxon>Vibrionaceae</taxon>
        <taxon>Vibrio</taxon>
    </lineage>
</organism>
<dbReference type="Pfam" id="PF25917">
    <property type="entry name" value="BSH_RND"/>
    <property type="match status" value="1"/>
</dbReference>
<keyword evidence="9" id="KW-1133">Transmembrane helix</keyword>
<dbReference type="STRING" id="1123491.SAMN02745782_00794"/>
<dbReference type="NCBIfam" id="TIGR01730">
    <property type="entry name" value="RND_mfp"/>
    <property type="match status" value="1"/>
</dbReference>
<feature type="domain" description="Multidrug resistance protein MdtA-like C-terminal permuted SH3" evidence="13">
    <location>
        <begin position="331"/>
        <end position="389"/>
    </location>
</feature>
<evidence type="ECO:0000259" key="10">
    <source>
        <dbReference type="Pfam" id="PF25876"/>
    </source>
</evidence>
<dbReference type="EMBL" id="FUXB01000003">
    <property type="protein sequence ID" value="SJZ59549.1"/>
    <property type="molecule type" value="Genomic_DNA"/>
</dbReference>
<evidence type="ECO:0000256" key="5">
    <source>
        <dbReference type="ARBA" id="ARBA00022519"/>
    </source>
</evidence>
<dbReference type="InterPro" id="IPR006143">
    <property type="entry name" value="RND_pump_MFP"/>
</dbReference>
<evidence type="ECO:0000256" key="3">
    <source>
        <dbReference type="ARBA" id="ARBA00022448"/>
    </source>
</evidence>
<dbReference type="GO" id="GO:1990195">
    <property type="term" value="C:macrolide transmembrane transporter complex"/>
    <property type="evidence" value="ECO:0007669"/>
    <property type="project" value="InterPro"/>
</dbReference>
<evidence type="ECO:0000259" key="13">
    <source>
        <dbReference type="Pfam" id="PF25967"/>
    </source>
</evidence>
<dbReference type="InterPro" id="IPR058625">
    <property type="entry name" value="MdtA-like_BSH"/>
</dbReference>
<keyword evidence="9" id="KW-0812">Transmembrane</keyword>
<keyword evidence="4" id="KW-1003">Cell membrane</keyword>
<keyword evidence="3" id="KW-0813">Transport</keyword>
<name>A0A1T4LXT3_VIBCI</name>
<dbReference type="Proteomes" id="UP000190834">
    <property type="component" value="Unassembled WGS sequence"/>
</dbReference>
<dbReference type="GO" id="GO:0030313">
    <property type="term" value="C:cell envelope"/>
    <property type="evidence" value="ECO:0007669"/>
    <property type="project" value="UniProtKB-SubCell"/>
</dbReference>
<reference evidence="15" key="1">
    <citation type="submission" date="2017-02" db="EMBL/GenBank/DDBJ databases">
        <authorList>
            <person name="Varghese N."/>
            <person name="Submissions S."/>
        </authorList>
    </citation>
    <scope>NUCLEOTIDE SEQUENCE [LARGE SCALE GENOMIC DNA]</scope>
    <source>
        <strain evidence="15">DSM 19608</strain>
    </source>
</reference>
<evidence type="ECO:0000256" key="2">
    <source>
        <dbReference type="ARBA" id="ARBA00009477"/>
    </source>
</evidence>
<evidence type="ECO:0000256" key="8">
    <source>
        <dbReference type="SAM" id="Coils"/>
    </source>
</evidence>
<dbReference type="Pfam" id="PF25944">
    <property type="entry name" value="Beta-barrel_RND"/>
    <property type="match status" value="1"/>
</dbReference>
<sequence length="410" mass="44883">MVIIILFYMLVHLITMSSSITKKTTLTLLIVILILIALGYTLYPKPKAATYVTDTVQRGNIEETVLATGMLQASKLVAIGAQVSGQIETLAVNLGDHIRQGDLVAQIDNLTQQNKLKEAQASLNSLNAQYQAKQALIRQAQAEFNRQKAMLAENASSQADYEAAQASLAVYNAELKQLEAQQEQAKINVDSAKLDLNYTTIRAPMDGTVVYNAVEEGQTVNANQTTPTIIELAVLDTMTVKAQISEADIIKVTPGLPTYFTILGQPNKRYSSTLRAIEPGPTLMTGNDSNLSISNDEAIYYHGLFDIDNSDGLLRIGMTAQVTIVLRRSENTLLIPAQVLIRQPGPKPRYQVPVLENDQPVFRDVKIGINNKVNVEILEGLNEGDTLILGMPNTLSDNTSRRMGPPGMRF</sequence>
<dbReference type="Gene3D" id="6.10.140.1990">
    <property type="match status" value="1"/>
</dbReference>
<feature type="coiled-coil region" evidence="8">
    <location>
        <begin position="109"/>
        <end position="195"/>
    </location>
</feature>
<keyword evidence="7 9" id="KW-0472">Membrane</keyword>
<evidence type="ECO:0000313" key="15">
    <source>
        <dbReference type="Proteomes" id="UP000190834"/>
    </source>
</evidence>
<feature type="transmembrane region" description="Helical" evidence="9">
    <location>
        <begin position="27"/>
        <end position="43"/>
    </location>
</feature>
<evidence type="ECO:0000259" key="12">
    <source>
        <dbReference type="Pfam" id="PF25944"/>
    </source>
</evidence>
<evidence type="ECO:0000259" key="11">
    <source>
        <dbReference type="Pfam" id="PF25917"/>
    </source>
</evidence>
<dbReference type="Pfam" id="PF25967">
    <property type="entry name" value="RND-MFP_C"/>
    <property type="match status" value="1"/>
</dbReference>
<dbReference type="GO" id="GO:1990961">
    <property type="term" value="P:xenobiotic detoxification by transmembrane export across the plasma membrane"/>
    <property type="evidence" value="ECO:0007669"/>
    <property type="project" value="InterPro"/>
</dbReference>
<proteinExistence type="inferred from homology"/>
<dbReference type="InterPro" id="IPR030190">
    <property type="entry name" value="MacA_alpha-hairpin_sf"/>
</dbReference>
<feature type="domain" description="Multidrug resistance protein MdtA-like alpha-helical hairpin" evidence="10">
    <location>
        <begin position="123"/>
        <end position="199"/>
    </location>
</feature>
<dbReference type="PANTHER" id="PTHR30469:SF33">
    <property type="entry name" value="SLR1207 PROTEIN"/>
    <property type="match status" value="1"/>
</dbReference>
<evidence type="ECO:0000256" key="9">
    <source>
        <dbReference type="SAM" id="Phobius"/>
    </source>
</evidence>
<dbReference type="Gene3D" id="2.40.50.100">
    <property type="match status" value="1"/>
</dbReference>
<feature type="domain" description="Multidrug resistance protein MdtA-like barrel-sandwich hybrid" evidence="11">
    <location>
        <begin position="77"/>
        <end position="230"/>
    </location>
</feature>
<evidence type="ECO:0000313" key="14">
    <source>
        <dbReference type="EMBL" id="SJZ59549.1"/>
    </source>
</evidence>
<keyword evidence="15" id="KW-1185">Reference proteome</keyword>
<dbReference type="AlphaFoldDB" id="A0A1T4LXT3"/>
<dbReference type="InterPro" id="IPR058624">
    <property type="entry name" value="MdtA-like_HH"/>
</dbReference>
<gene>
    <name evidence="14" type="ORF">SAMN02745782_00794</name>
</gene>
<keyword evidence="6 8" id="KW-0175">Coiled coil</keyword>
<protein>
    <submittedName>
        <fullName evidence="14">Membrane fusion protein, macrolide-specific efflux system</fullName>
    </submittedName>
</protein>
<accession>A0A1T4LXT3</accession>
<dbReference type="InterPro" id="IPR058627">
    <property type="entry name" value="MdtA-like_C"/>
</dbReference>
<dbReference type="GO" id="GO:0019898">
    <property type="term" value="C:extrinsic component of membrane"/>
    <property type="evidence" value="ECO:0007669"/>
    <property type="project" value="InterPro"/>
</dbReference>
<dbReference type="PANTHER" id="PTHR30469">
    <property type="entry name" value="MULTIDRUG RESISTANCE PROTEIN MDTA"/>
    <property type="match status" value="1"/>
</dbReference>
<dbReference type="Gene3D" id="2.40.30.170">
    <property type="match status" value="1"/>
</dbReference>
<evidence type="ECO:0000256" key="6">
    <source>
        <dbReference type="ARBA" id="ARBA00023054"/>
    </source>
</evidence>
<dbReference type="Gene3D" id="2.40.420.20">
    <property type="match status" value="1"/>
</dbReference>
<feature type="domain" description="Multidrug resistance protein MdtA-like beta-barrel" evidence="12">
    <location>
        <begin position="237"/>
        <end position="325"/>
    </location>
</feature>